<dbReference type="GO" id="GO:0050416">
    <property type="term" value="F:formimidoylglutamate deiminase activity"/>
    <property type="evidence" value="ECO:0007669"/>
    <property type="project" value="UniProtKB-EC"/>
</dbReference>
<name>A0A3B0SR23_9ZZZZ</name>
<dbReference type="PANTHER" id="PTHR43794">
    <property type="entry name" value="AMINOHYDROLASE SSNA-RELATED"/>
    <property type="match status" value="1"/>
</dbReference>
<dbReference type="Pfam" id="PF01979">
    <property type="entry name" value="Amidohydro_1"/>
    <property type="match status" value="1"/>
</dbReference>
<gene>
    <name evidence="3" type="ORF">MNBD_ACTINO02-1893</name>
</gene>
<dbReference type="AlphaFoldDB" id="A0A3B0SR23"/>
<proteinExistence type="predicted"/>
<dbReference type="InterPro" id="IPR010252">
    <property type="entry name" value="HutF"/>
</dbReference>
<reference evidence="3" key="1">
    <citation type="submission" date="2018-06" db="EMBL/GenBank/DDBJ databases">
        <authorList>
            <person name="Zhirakovskaya E."/>
        </authorList>
    </citation>
    <scope>NUCLEOTIDE SEQUENCE</scope>
</reference>
<dbReference type="InterPro" id="IPR011059">
    <property type="entry name" value="Metal-dep_hydrolase_composite"/>
</dbReference>
<evidence type="ECO:0000259" key="2">
    <source>
        <dbReference type="Pfam" id="PF01979"/>
    </source>
</evidence>
<dbReference type="EC" id="3.5.3.13" evidence="3"/>
<dbReference type="NCBIfam" id="TIGR02022">
    <property type="entry name" value="hutF"/>
    <property type="match status" value="1"/>
</dbReference>
<dbReference type="SUPFAM" id="SSF51338">
    <property type="entry name" value="Composite domain of metallo-dependent hydrolases"/>
    <property type="match status" value="1"/>
</dbReference>
<dbReference type="InterPro" id="IPR006680">
    <property type="entry name" value="Amidohydro-rel"/>
</dbReference>
<evidence type="ECO:0000313" key="3">
    <source>
        <dbReference type="EMBL" id="VAW08295.1"/>
    </source>
</evidence>
<evidence type="ECO:0000256" key="1">
    <source>
        <dbReference type="ARBA" id="ARBA00022801"/>
    </source>
</evidence>
<accession>A0A3B0SR23</accession>
<dbReference type="InterPro" id="IPR032466">
    <property type="entry name" value="Metal_Hydrolase"/>
</dbReference>
<feature type="domain" description="Amidohydrolase-related" evidence="2">
    <location>
        <begin position="49"/>
        <end position="417"/>
    </location>
</feature>
<protein>
    <submittedName>
        <fullName evidence="3">Formiminoglutamic iminohydrolase</fullName>
        <ecNumber evidence="3">3.5.3.13</ecNumber>
    </submittedName>
</protein>
<keyword evidence="1 3" id="KW-0378">Hydrolase</keyword>
<dbReference type="SUPFAM" id="SSF51556">
    <property type="entry name" value="Metallo-dependent hydrolases"/>
    <property type="match status" value="1"/>
</dbReference>
<dbReference type="EMBL" id="UOEK01000455">
    <property type="protein sequence ID" value="VAW08295.1"/>
    <property type="molecule type" value="Genomic_DNA"/>
</dbReference>
<dbReference type="Gene3D" id="3.20.20.140">
    <property type="entry name" value="Metal-dependent hydrolases"/>
    <property type="match status" value="1"/>
</dbReference>
<organism evidence="3">
    <name type="scientific">hydrothermal vent metagenome</name>
    <dbReference type="NCBI Taxonomy" id="652676"/>
    <lineage>
        <taxon>unclassified sequences</taxon>
        <taxon>metagenomes</taxon>
        <taxon>ecological metagenomes</taxon>
    </lineage>
</organism>
<dbReference type="PANTHER" id="PTHR43794:SF11">
    <property type="entry name" value="AMIDOHYDROLASE-RELATED DOMAIN-CONTAINING PROTEIN"/>
    <property type="match status" value="1"/>
</dbReference>
<dbReference type="InterPro" id="IPR050287">
    <property type="entry name" value="MTA/SAH_deaminase"/>
</dbReference>
<dbReference type="NCBIfam" id="NF006681">
    <property type="entry name" value="PRK09229.1-2"/>
    <property type="match status" value="1"/>
</dbReference>
<sequence>MSLGALWVRTAWLGELHADVRIVMSEGRITEIQTGVGPQVDDVVRNGFAIPGLVNAHSHAFHRMLRGRSYDGIGSFWSWQREMYRLAECLTPQNYERVATAVFTEMVLAGITTVGEFHYIHHDADGTPYADRNAMGEALMTAAAASGIRLTLIDVCYLRGWFDRPVSGVQRRFSDGSVGAWRDRIAGLQASATVRHGVAIHSVRAVAEHDITSVASFARSRAMPLHAHVSEQPRENAACIEHTGLTPTALLARAGAIGNLFTAVHATHLETDDLATLGAGGVTACMCPTTERDLGDGIGPSTELIAAGVAIAVGSDSHATIDILEEMRLVELHERLVTNRRGSHSTADLLRMGTENGARSLGWPDTGRIEVGALADITVVSMESVRTTGDPNNVASRAVFSATAADVTDTIVGGEAVVLGGNHVRHGDGVALAREAQALVAE</sequence>
<dbReference type="Gene3D" id="2.30.40.10">
    <property type="entry name" value="Urease, subunit C, domain 1"/>
    <property type="match status" value="1"/>
</dbReference>